<evidence type="ECO:0000256" key="1">
    <source>
        <dbReference type="SAM" id="Phobius"/>
    </source>
</evidence>
<protein>
    <submittedName>
        <fullName evidence="3">Uncharacterized protein</fullName>
    </submittedName>
</protein>
<dbReference type="OrthoDB" id="5322539at2759"/>
<accession>A0A6J3M188</accession>
<reference evidence="3" key="2">
    <citation type="submission" date="2020-04" db="EMBL/GenBank/DDBJ databases">
        <authorList>
            <consortium name="NCBI Genome Project"/>
        </authorList>
    </citation>
    <scope>NUCLEOTIDE SEQUENCE</scope>
    <source>
        <strain evidence="3">CBS 342.82</strain>
    </source>
</reference>
<dbReference type="RefSeq" id="XP_033458831.1">
    <property type="nucleotide sequence ID" value="XM_033607057.1"/>
</dbReference>
<evidence type="ECO:0000313" key="2">
    <source>
        <dbReference type="Proteomes" id="UP000504637"/>
    </source>
</evidence>
<evidence type="ECO:0000313" key="3">
    <source>
        <dbReference type="RefSeq" id="XP_033458831.1"/>
    </source>
</evidence>
<feature type="transmembrane region" description="Helical" evidence="1">
    <location>
        <begin position="12"/>
        <end position="32"/>
    </location>
</feature>
<dbReference type="PANTHER" id="PTHR35041:SF6">
    <property type="entry name" value="FORMYLMETHIONINE DEFORMYLASE-LIKE PROTEIN-RELATED"/>
    <property type="match status" value="1"/>
</dbReference>
<keyword evidence="1" id="KW-0472">Membrane</keyword>
<feature type="transmembrane region" description="Helical" evidence="1">
    <location>
        <begin position="581"/>
        <end position="609"/>
    </location>
</feature>
<keyword evidence="2" id="KW-1185">Reference proteome</keyword>
<feature type="transmembrane region" description="Helical" evidence="1">
    <location>
        <begin position="60"/>
        <end position="82"/>
    </location>
</feature>
<gene>
    <name evidence="3" type="ORF">K489DRAFT_402630</name>
</gene>
<feature type="transmembrane region" description="Helical" evidence="1">
    <location>
        <begin position="119"/>
        <end position="138"/>
    </location>
</feature>
<dbReference type="AlphaFoldDB" id="A0A6J3M188"/>
<name>A0A6J3M188_9PEZI</name>
<sequence length="690" mass="76248">MTFKPVIYWRTPAIMIGSLLSGIALALGHHFLYNGLVGTPVHDDTRDIAGFGVSSQQLNIAAGTALSFLIKVCLVLSVTIAYTQAFWKAIGKSETRIHTIDVMDSALENIWMFLKMHIWWHYPLLLTLGLSVWFIPIASTITPATLSVVIAAPNPLPMAALQVPQLDFKSLKFINPGLFHFGGRQGDVGTQMMLYNGPSIITQRIVKTTAALGSILSIPAPGTNASYEMSFPGPYLSCENMNDTFQLQVQKNILLNYANGSLCQEWYNFLSWTSYSGNHDNTDNLPQPLPFDETKPFARNIGTLGPLSWTPVTENNDTATIYFAVMPRMLGSDTARCPALERVDEYYNLFNMFKNSTFLQCKLSNTTYHAKFNFTGGHQTVDLEFRNLSDSKPVPALEIAYLNFGKHQDNEGKMVTDHCETVGQQRSSYVNCAINTTTLETLSFQAVMDSFGSLLVGGVRTGNNIGKKTIITSTNLLTTSLMSSRELAFMSTGASWRNNSLDSFPATDRFTSMMPKDPPIKDISLARNLEQLFQNITVSMMSSEILQRSSTDNSSLFSPSSVNVTFHTLQNVYAYSALTLWLSYGIAILVTTFAVLVGMGCILSSGAAWSMDFSTILRTTRDADMSAHLAEDDGDGRAPLPKHLRNATIKFTSGVFAKRHGTIDFVKEGSESVVQRRWKQAVFGIRRTDS</sequence>
<proteinExistence type="predicted"/>
<organism evidence="3">
    <name type="scientific">Dissoconium aciculare CBS 342.82</name>
    <dbReference type="NCBI Taxonomy" id="1314786"/>
    <lineage>
        <taxon>Eukaryota</taxon>
        <taxon>Fungi</taxon>
        <taxon>Dikarya</taxon>
        <taxon>Ascomycota</taxon>
        <taxon>Pezizomycotina</taxon>
        <taxon>Dothideomycetes</taxon>
        <taxon>Dothideomycetidae</taxon>
        <taxon>Mycosphaerellales</taxon>
        <taxon>Dissoconiaceae</taxon>
        <taxon>Dissoconium</taxon>
    </lineage>
</organism>
<dbReference type="GeneID" id="54364857"/>
<keyword evidence="1" id="KW-1133">Transmembrane helix</keyword>
<reference evidence="3" key="1">
    <citation type="submission" date="2020-01" db="EMBL/GenBank/DDBJ databases">
        <authorList>
            <consortium name="DOE Joint Genome Institute"/>
            <person name="Haridas S."/>
            <person name="Albert R."/>
            <person name="Binder M."/>
            <person name="Bloem J."/>
            <person name="Labutti K."/>
            <person name="Salamov A."/>
            <person name="Andreopoulos B."/>
            <person name="Baker S.E."/>
            <person name="Barry K."/>
            <person name="Bills G."/>
            <person name="Bluhm B.H."/>
            <person name="Cannon C."/>
            <person name="Castanera R."/>
            <person name="Culley D.E."/>
            <person name="Daum C."/>
            <person name="Ezra D."/>
            <person name="Gonzalez J.B."/>
            <person name="Henrissat B."/>
            <person name="Kuo A."/>
            <person name="Liang C."/>
            <person name="Lipzen A."/>
            <person name="Lutzoni F."/>
            <person name="Magnuson J."/>
            <person name="Mondo S."/>
            <person name="Nolan M."/>
            <person name="Ohm R."/>
            <person name="Pangilinan J."/>
            <person name="Park H.-J."/>
            <person name="Ramirez L."/>
            <person name="Alfaro M."/>
            <person name="Sun H."/>
            <person name="Tritt A."/>
            <person name="Yoshinaga Y."/>
            <person name="Zwiers L.-H."/>
            <person name="Turgeon B.G."/>
            <person name="Goodwin S.B."/>
            <person name="Spatafora J.W."/>
            <person name="Crous P.W."/>
            <person name="Grigoriev I.V."/>
        </authorList>
    </citation>
    <scope>NUCLEOTIDE SEQUENCE</scope>
    <source>
        <strain evidence="3">CBS 342.82</strain>
    </source>
</reference>
<reference evidence="3" key="3">
    <citation type="submission" date="2025-08" db="UniProtKB">
        <authorList>
            <consortium name="RefSeq"/>
        </authorList>
    </citation>
    <scope>IDENTIFICATION</scope>
    <source>
        <strain evidence="3">CBS 342.82</strain>
    </source>
</reference>
<dbReference type="Proteomes" id="UP000504637">
    <property type="component" value="Unplaced"/>
</dbReference>
<dbReference type="PANTHER" id="PTHR35041">
    <property type="entry name" value="MEDIATOR OF RNA POLYMERASE II TRANSCRIPTION SUBUNIT 1"/>
    <property type="match status" value="1"/>
</dbReference>
<keyword evidence="1" id="KW-0812">Transmembrane</keyword>